<evidence type="ECO:0000256" key="3">
    <source>
        <dbReference type="ARBA" id="ARBA00022692"/>
    </source>
</evidence>
<evidence type="ECO:0000256" key="4">
    <source>
        <dbReference type="ARBA" id="ARBA00022989"/>
    </source>
</evidence>
<evidence type="ECO:0000313" key="10">
    <source>
        <dbReference type="Proteomes" id="UP000663829"/>
    </source>
</evidence>
<comment type="caution">
    <text evidence="8">The sequence shown here is derived from an EMBL/GenBank/DDBJ whole genome shotgun (WGS) entry which is preliminary data.</text>
</comment>
<dbReference type="GO" id="GO:0140359">
    <property type="term" value="F:ABC-type transporter activity"/>
    <property type="evidence" value="ECO:0007669"/>
    <property type="project" value="InterPro"/>
</dbReference>
<evidence type="ECO:0000256" key="2">
    <source>
        <dbReference type="ARBA" id="ARBA00022475"/>
    </source>
</evidence>
<proteinExistence type="predicted"/>
<evidence type="ECO:0000256" key="5">
    <source>
        <dbReference type="ARBA" id="ARBA00023136"/>
    </source>
</evidence>
<keyword evidence="5 6" id="KW-0472">Membrane</keyword>
<dbReference type="OrthoDB" id="10035670at2759"/>
<keyword evidence="4 6" id="KW-1133">Transmembrane helix</keyword>
<feature type="transmembrane region" description="Helical" evidence="6">
    <location>
        <begin position="50"/>
        <end position="71"/>
    </location>
</feature>
<dbReference type="InterPro" id="IPR013525">
    <property type="entry name" value="ABC2_TM"/>
</dbReference>
<reference evidence="8" key="1">
    <citation type="submission" date="2021-02" db="EMBL/GenBank/DDBJ databases">
        <authorList>
            <person name="Nowell W R."/>
        </authorList>
    </citation>
    <scope>NUCLEOTIDE SEQUENCE</scope>
</reference>
<evidence type="ECO:0000256" key="6">
    <source>
        <dbReference type="SAM" id="Phobius"/>
    </source>
</evidence>
<gene>
    <name evidence="8" type="ORF">GPM918_LOCUS24053</name>
    <name evidence="9" type="ORF">SRO942_LOCUS24052</name>
</gene>
<name>A0A814WWP1_9BILA</name>
<evidence type="ECO:0000313" key="8">
    <source>
        <dbReference type="EMBL" id="CAF1207812.1"/>
    </source>
</evidence>
<dbReference type="PANTHER" id="PTHR30294">
    <property type="entry name" value="MEMBRANE COMPONENT OF ABC TRANSPORTER YHHJ-RELATED"/>
    <property type="match status" value="1"/>
</dbReference>
<accession>A0A814WWP1</accession>
<dbReference type="AlphaFoldDB" id="A0A814WWP1"/>
<dbReference type="Pfam" id="PF01061">
    <property type="entry name" value="ABC2_membrane"/>
    <property type="match status" value="1"/>
</dbReference>
<dbReference type="Proteomes" id="UP000663829">
    <property type="component" value="Unassembled WGS sequence"/>
</dbReference>
<feature type="domain" description="ABC-2 type transporter transmembrane" evidence="7">
    <location>
        <begin position="9"/>
        <end position="121"/>
    </location>
</feature>
<keyword evidence="10" id="KW-1185">Reference proteome</keyword>
<dbReference type="GO" id="GO:0005886">
    <property type="term" value="C:plasma membrane"/>
    <property type="evidence" value="ECO:0007669"/>
    <property type="project" value="UniProtKB-SubCell"/>
</dbReference>
<protein>
    <recommendedName>
        <fullName evidence="7">ABC-2 type transporter transmembrane domain-containing protein</fullName>
    </recommendedName>
</protein>
<keyword evidence="3 6" id="KW-0812">Transmembrane</keyword>
<evidence type="ECO:0000313" key="9">
    <source>
        <dbReference type="EMBL" id="CAF3971982.1"/>
    </source>
</evidence>
<feature type="transmembrane region" description="Helical" evidence="6">
    <location>
        <begin position="134"/>
        <end position="157"/>
    </location>
</feature>
<organism evidence="8 10">
    <name type="scientific">Didymodactylos carnosus</name>
    <dbReference type="NCBI Taxonomy" id="1234261"/>
    <lineage>
        <taxon>Eukaryota</taxon>
        <taxon>Metazoa</taxon>
        <taxon>Spiralia</taxon>
        <taxon>Gnathifera</taxon>
        <taxon>Rotifera</taxon>
        <taxon>Eurotatoria</taxon>
        <taxon>Bdelloidea</taxon>
        <taxon>Philodinida</taxon>
        <taxon>Philodinidae</taxon>
        <taxon>Didymodactylos</taxon>
    </lineage>
</organism>
<dbReference type="EMBL" id="CAJNOQ010008827">
    <property type="protein sequence ID" value="CAF1207812.1"/>
    <property type="molecule type" value="Genomic_DNA"/>
</dbReference>
<dbReference type="InterPro" id="IPR051449">
    <property type="entry name" value="ABC-2_transporter_component"/>
</dbReference>
<dbReference type="EMBL" id="CAJOBC010008828">
    <property type="protein sequence ID" value="CAF3971982.1"/>
    <property type="molecule type" value="Genomic_DNA"/>
</dbReference>
<sequence>MIMIFARCSGVTTVEVMVAHVLVKFLIQFIQISFMVIFADLIFEVQIKGPILLAMVLIFLQGMCGMSYGLLISAVCEHEIEVIELVLGSVFPILLSSEGMPHVMRVISNFTPLTHSVEAMRCIASKGRFHFKVWFGFVIVSSWSAGFFIIAAALFALRK</sequence>
<evidence type="ECO:0000256" key="1">
    <source>
        <dbReference type="ARBA" id="ARBA00004651"/>
    </source>
</evidence>
<evidence type="ECO:0000259" key="7">
    <source>
        <dbReference type="Pfam" id="PF01061"/>
    </source>
</evidence>
<keyword evidence="2" id="KW-1003">Cell membrane</keyword>
<comment type="subcellular location">
    <subcellularLocation>
        <location evidence="1">Cell membrane</location>
        <topology evidence="1">Multi-pass membrane protein</topology>
    </subcellularLocation>
</comment>
<dbReference type="Proteomes" id="UP000681722">
    <property type="component" value="Unassembled WGS sequence"/>
</dbReference>
<feature type="transmembrane region" description="Helical" evidence="6">
    <location>
        <begin position="25"/>
        <end position="43"/>
    </location>
</feature>
<dbReference type="PANTHER" id="PTHR30294:SF38">
    <property type="entry name" value="TRANSPORT PERMEASE PROTEIN"/>
    <property type="match status" value="1"/>
</dbReference>